<evidence type="ECO:0000256" key="1">
    <source>
        <dbReference type="SAM" id="Phobius"/>
    </source>
</evidence>
<comment type="caution">
    <text evidence="2">The sequence shown here is derived from an EMBL/GenBank/DDBJ whole genome shotgun (WGS) entry which is preliminary data.</text>
</comment>
<reference evidence="2 3" key="1">
    <citation type="journal article" date="2018" name="Syst. Appl. Microbiol.">
        <title>Photobacterium carnosum sp. nov., isolated from spoiled modified atmosphere packaged poultry meat.</title>
        <authorList>
            <person name="Hilgarth M."/>
            <person name="Fuertes S."/>
            <person name="Ehrmann M."/>
            <person name="Vogel R.F."/>
        </authorList>
    </citation>
    <scope>NUCLEOTIDE SEQUENCE [LARGE SCALE GENOMIC DNA]</scope>
    <source>
        <strain evidence="2 3">TMW 2.2021</strain>
    </source>
</reference>
<feature type="transmembrane region" description="Helical" evidence="1">
    <location>
        <begin position="67"/>
        <end position="85"/>
    </location>
</feature>
<keyword evidence="1" id="KW-0472">Membrane</keyword>
<dbReference type="AlphaFoldDB" id="A0A2N4UT29"/>
<organism evidence="2 3">
    <name type="scientific">Photobacterium carnosum</name>
    <dbReference type="NCBI Taxonomy" id="2023717"/>
    <lineage>
        <taxon>Bacteria</taxon>
        <taxon>Pseudomonadati</taxon>
        <taxon>Pseudomonadota</taxon>
        <taxon>Gammaproteobacteria</taxon>
        <taxon>Vibrionales</taxon>
        <taxon>Vibrionaceae</taxon>
        <taxon>Photobacterium</taxon>
    </lineage>
</organism>
<sequence length="119" mass="13673">MVIEILLIFGLILFVYVSLASLAWINAKRRNALYWSDICLPIVLLLVWTCLVSVGYGHQSLSHLIEIPILLMVSVVFLYVRVFIVDRYRGQFKQNSYIILGLGVLLVLLLRTFMPFLAE</sequence>
<feature type="transmembrane region" description="Helical" evidence="1">
    <location>
        <begin position="6"/>
        <end position="25"/>
    </location>
</feature>
<dbReference type="EMBL" id="NPIB01000009">
    <property type="protein sequence ID" value="PLC58170.1"/>
    <property type="molecule type" value="Genomic_DNA"/>
</dbReference>
<gene>
    <name evidence="2" type="ORF">CIK00_09770</name>
</gene>
<name>A0A2N4UT29_9GAMM</name>
<dbReference type="RefSeq" id="WP_101768687.1">
    <property type="nucleotide sequence ID" value="NZ_BPPU01000001.1"/>
</dbReference>
<feature type="transmembrane region" description="Helical" evidence="1">
    <location>
        <begin position="97"/>
        <end position="118"/>
    </location>
</feature>
<feature type="transmembrane region" description="Helical" evidence="1">
    <location>
        <begin position="32"/>
        <end position="55"/>
    </location>
</feature>
<evidence type="ECO:0000313" key="2">
    <source>
        <dbReference type="EMBL" id="PLC58170.1"/>
    </source>
</evidence>
<proteinExistence type="predicted"/>
<keyword evidence="1" id="KW-0812">Transmembrane</keyword>
<evidence type="ECO:0008006" key="4">
    <source>
        <dbReference type="Google" id="ProtNLM"/>
    </source>
</evidence>
<dbReference type="Proteomes" id="UP000234420">
    <property type="component" value="Unassembled WGS sequence"/>
</dbReference>
<protein>
    <recommendedName>
        <fullName evidence="4">DUF3397 domain-containing protein</fullName>
    </recommendedName>
</protein>
<evidence type="ECO:0000313" key="3">
    <source>
        <dbReference type="Proteomes" id="UP000234420"/>
    </source>
</evidence>
<keyword evidence="3" id="KW-1185">Reference proteome</keyword>
<keyword evidence="1" id="KW-1133">Transmembrane helix</keyword>
<accession>A0A2N4UT29</accession>